<evidence type="ECO:0000313" key="3">
    <source>
        <dbReference type="Proteomes" id="UP000316304"/>
    </source>
</evidence>
<sequence>MPAQKLKQFLDDQNVHYEMISHRPATSAIATAVAAHVPQHDMAKTVMVRLNGKMAMAVVPASHDVDLQRLAKLAGAKTVTLADEDEFRDLFPDCDLGAMPPFGNLYGMDVYVGEELCEDDQIAFNAGNHSELMQMSYRDFSRLCKPTIGKFAM</sequence>
<dbReference type="CDD" id="cd04332">
    <property type="entry name" value="YbaK_like"/>
    <property type="match status" value="1"/>
</dbReference>
<keyword evidence="2" id="KW-0030">Aminoacyl-tRNA synthetase</keyword>
<dbReference type="Proteomes" id="UP000316304">
    <property type="component" value="Unassembled WGS sequence"/>
</dbReference>
<evidence type="ECO:0000259" key="1">
    <source>
        <dbReference type="Pfam" id="PF04073"/>
    </source>
</evidence>
<dbReference type="GO" id="GO:0004812">
    <property type="term" value="F:aminoacyl-tRNA ligase activity"/>
    <property type="evidence" value="ECO:0007669"/>
    <property type="project" value="UniProtKB-KW"/>
</dbReference>
<dbReference type="RefSeq" id="WP_146593992.1">
    <property type="nucleotide sequence ID" value="NZ_SJPT01000002.1"/>
</dbReference>
<comment type="caution">
    <text evidence="2">The sequence shown here is derived from an EMBL/GenBank/DDBJ whole genome shotgun (WGS) entry which is preliminary data.</text>
</comment>
<dbReference type="GO" id="GO:0002161">
    <property type="term" value="F:aminoacyl-tRNA deacylase activity"/>
    <property type="evidence" value="ECO:0007669"/>
    <property type="project" value="InterPro"/>
</dbReference>
<reference evidence="2 3" key="1">
    <citation type="submission" date="2019-02" db="EMBL/GenBank/DDBJ databases">
        <title>Deep-cultivation of Planctomycetes and their phenomic and genomic characterization uncovers novel biology.</title>
        <authorList>
            <person name="Wiegand S."/>
            <person name="Jogler M."/>
            <person name="Boedeker C."/>
            <person name="Pinto D."/>
            <person name="Vollmers J."/>
            <person name="Rivas-Marin E."/>
            <person name="Kohn T."/>
            <person name="Peeters S.H."/>
            <person name="Heuer A."/>
            <person name="Rast P."/>
            <person name="Oberbeckmann S."/>
            <person name="Bunk B."/>
            <person name="Jeske O."/>
            <person name="Meyerdierks A."/>
            <person name="Storesund J.E."/>
            <person name="Kallscheuer N."/>
            <person name="Luecker S."/>
            <person name="Lage O.M."/>
            <person name="Pohl T."/>
            <person name="Merkel B.J."/>
            <person name="Hornburger P."/>
            <person name="Mueller R.-W."/>
            <person name="Bruemmer F."/>
            <person name="Labrenz M."/>
            <person name="Spormann A.M."/>
            <person name="Op Den Camp H."/>
            <person name="Overmann J."/>
            <person name="Amann R."/>
            <person name="Jetten M.S.M."/>
            <person name="Mascher T."/>
            <person name="Medema M.H."/>
            <person name="Devos D.P."/>
            <person name="Kaster A.-K."/>
            <person name="Ovreas L."/>
            <person name="Rohde M."/>
            <person name="Galperin M.Y."/>
            <person name="Jogler C."/>
        </authorList>
    </citation>
    <scope>NUCLEOTIDE SEQUENCE [LARGE SCALE GENOMIC DNA]</scope>
    <source>
        <strain evidence="2 3">Pla52o</strain>
    </source>
</reference>
<protein>
    <submittedName>
        <fullName evidence="2">YbaK / prolyl-tRNA synthetases associated domain protein</fullName>
    </submittedName>
</protein>
<keyword evidence="3" id="KW-1185">Reference proteome</keyword>
<dbReference type="AlphaFoldDB" id="A0A5C6CLM7"/>
<accession>A0A5C6CLM7</accession>
<dbReference type="OrthoDB" id="9786549at2"/>
<gene>
    <name evidence="2" type="ORF">Pla52o_16590</name>
</gene>
<name>A0A5C6CLM7_9BACT</name>
<keyword evidence="2" id="KW-0436">Ligase</keyword>
<dbReference type="Gene3D" id="3.90.960.10">
    <property type="entry name" value="YbaK/aminoacyl-tRNA synthetase-associated domain"/>
    <property type="match status" value="1"/>
</dbReference>
<organism evidence="2 3">
    <name type="scientific">Novipirellula galeiformis</name>
    <dbReference type="NCBI Taxonomy" id="2528004"/>
    <lineage>
        <taxon>Bacteria</taxon>
        <taxon>Pseudomonadati</taxon>
        <taxon>Planctomycetota</taxon>
        <taxon>Planctomycetia</taxon>
        <taxon>Pirellulales</taxon>
        <taxon>Pirellulaceae</taxon>
        <taxon>Novipirellula</taxon>
    </lineage>
</organism>
<dbReference type="InterPro" id="IPR007214">
    <property type="entry name" value="YbaK/aa-tRNA-synth-assoc-dom"/>
</dbReference>
<dbReference type="SUPFAM" id="SSF55826">
    <property type="entry name" value="YbaK/ProRS associated domain"/>
    <property type="match status" value="1"/>
</dbReference>
<evidence type="ECO:0000313" key="2">
    <source>
        <dbReference type="EMBL" id="TWU25358.1"/>
    </source>
</evidence>
<feature type="domain" description="YbaK/aminoacyl-tRNA synthetase-associated" evidence="1">
    <location>
        <begin position="22"/>
        <end position="142"/>
    </location>
</feature>
<proteinExistence type="predicted"/>
<dbReference type="InterPro" id="IPR036754">
    <property type="entry name" value="YbaK/aa-tRNA-synt-asso_dom_sf"/>
</dbReference>
<dbReference type="Pfam" id="PF04073">
    <property type="entry name" value="tRNA_edit"/>
    <property type="match status" value="1"/>
</dbReference>
<dbReference type="EMBL" id="SJPT01000002">
    <property type="protein sequence ID" value="TWU25358.1"/>
    <property type="molecule type" value="Genomic_DNA"/>
</dbReference>